<dbReference type="PANTHER" id="PTHR43768:SF3">
    <property type="entry name" value="TREHALOSE 6-PHOSPHATE PHOSPHATASE"/>
    <property type="match status" value="1"/>
</dbReference>
<dbReference type="InterPro" id="IPR003337">
    <property type="entry name" value="Trehalose_PPase"/>
</dbReference>
<gene>
    <name evidence="4" type="primary">otsB</name>
    <name evidence="4" type="ORF">CENDO_09670</name>
</gene>
<sequence>MSSGDIFTPPEKAAALIEAVASTERLLVVSDFDGTLADFATDIYAVTPHPDSMKALAALAQAPDTTAALLSGRHIEGLRKVSGVDDAFLLGGSHGAESSDSTENLTRAMAAHLEHIEQQLREVCERYPGAEVEVKPFQRVFHTRKLAESNPLAAQEALAEVAGIDPGDYPMTVGKGVIEFSATAATKGTWIQERRELSSATAVVFIGDDTTDEHGLEVLNQPPDLGVKVGPGETAAIMRVDGIEGAAAFFTQLAEARLSHLASRS</sequence>
<comment type="pathway">
    <text evidence="3">Glycan biosynthesis; trehalose biosynthesis.</text>
</comment>
<name>A0A4V1CET1_9CORY</name>
<dbReference type="UniPathway" id="UPA00299"/>
<keyword evidence="1 3" id="KW-0378">Hydrolase</keyword>
<evidence type="ECO:0000256" key="3">
    <source>
        <dbReference type="RuleBase" id="RU361117"/>
    </source>
</evidence>
<dbReference type="EC" id="3.1.3.12" evidence="3"/>
<keyword evidence="3" id="KW-0479">Metal-binding</keyword>
<reference evidence="4 5" key="1">
    <citation type="submission" date="2019-04" db="EMBL/GenBank/DDBJ databases">
        <title>Corynebacterium endometrii sp. nov., isolated from the uterus of a cow with endometritis.</title>
        <authorList>
            <person name="Ballas P."/>
            <person name="Ruckert C."/>
            <person name="Wagener K."/>
            <person name="Drillich M."/>
            <person name="Kaempfer P."/>
            <person name="Busse H.-J."/>
            <person name="Ehling-Schulz M."/>
        </authorList>
    </citation>
    <scope>NUCLEOTIDE SEQUENCE [LARGE SCALE GENOMIC DNA]</scope>
    <source>
        <strain evidence="4 5">LMM-1653</strain>
    </source>
</reference>
<comment type="cofactor">
    <cofactor evidence="3">
        <name>Mg(2+)</name>
        <dbReference type="ChEBI" id="CHEBI:18420"/>
    </cofactor>
</comment>
<keyword evidence="5" id="KW-1185">Reference proteome</keyword>
<protein>
    <recommendedName>
        <fullName evidence="3">Trehalose 6-phosphate phosphatase</fullName>
        <ecNumber evidence="3">3.1.3.12</ecNumber>
    </recommendedName>
</protein>
<dbReference type="Gene3D" id="3.40.50.1000">
    <property type="entry name" value="HAD superfamily/HAD-like"/>
    <property type="match status" value="1"/>
</dbReference>
<comment type="similarity">
    <text evidence="3">Belongs to the trehalose phosphatase family.</text>
</comment>
<dbReference type="RefSeq" id="WP_136141814.1">
    <property type="nucleotide sequence ID" value="NZ_CP039247.1"/>
</dbReference>
<proteinExistence type="inferred from homology"/>
<dbReference type="GO" id="GO:0046872">
    <property type="term" value="F:metal ion binding"/>
    <property type="evidence" value="ECO:0007669"/>
    <property type="project" value="UniProtKB-KW"/>
</dbReference>
<dbReference type="Proteomes" id="UP000296352">
    <property type="component" value="Chromosome"/>
</dbReference>
<evidence type="ECO:0000256" key="1">
    <source>
        <dbReference type="ARBA" id="ARBA00022801"/>
    </source>
</evidence>
<dbReference type="EMBL" id="CP039247">
    <property type="protein sequence ID" value="QCB29188.1"/>
    <property type="molecule type" value="Genomic_DNA"/>
</dbReference>
<dbReference type="KEGG" id="cee:CENDO_09670"/>
<dbReference type="NCBIfam" id="TIGR00685">
    <property type="entry name" value="T6PP"/>
    <property type="match status" value="1"/>
</dbReference>
<dbReference type="GO" id="GO:0005992">
    <property type="term" value="P:trehalose biosynthetic process"/>
    <property type="evidence" value="ECO:0007669"/>
    <property type="project" value="UniProtKB-UniPathway"/>
</dbReference>
<dbReference type="SUPFAM" id="SSF56784">
    <property type="entry name" value="HAD-like"/>
    <property type="match status" value="1"/>
</dbReference>
<dbReference type="Gene3D" id="3.30.70.1020">
    <property type="entry name" value="Trehalose-6-phosphate phosphatase related protein, domain 2"/>
    <property type="match status" value="1"/>
</dbReference>
<dbReference type="OrthoDB" id="9816160at2"/>
<organism evidence="4 5">
    <name type="scientific">Corynebacterium endometrii</name>
    <dbReference type="NCBI Taxonomy" id="2488819"/>
    <lineage>
        <taxon>Bacteria</taxon>
        <taxon>Bacillati</taxon>
        <taxon>Actinomycetota</taxon>
        <taxon>Actinomycetes</taxon>
        <taxon>Mycobacteriales</taxon>
        <taxon>Corynebacteriaceae</taxon>
        <taxon>Corynebacterium</taxon>
    </lineage>
</organism>
<dbReference type="InterPro" id="IPR036412">
    <property type="entry name" value="HAD-like_sf"/>
</dbReference>
<accession>A0A4V1CET1</accession>
<evidence type="ECO:0000313" key="5">
    <source>
        <dbReference type="Proteomes" id="UP000296352"/>
    </source>
</evidence>
<dbReference type="AlphaFoldDB" id="A0A4V1CET1"/>
<evidence type="ECO:0000256" key="2">
    <source>
        <dbReference type="ARBA" id="ARBA00024179"/>
    </source>
</evidence>
<dbReference type="Pfam" id="PF02358">
    <property type="entry name" value="Trehalose_PPase"/>
    <property type="match status" value="1"/>
</dbReference>
<dbReference type="PANTHER" id="PTHR43768">
    <property type="entry name" value="TREHALOSE 6-PHOSPHATE PHOSPHATASE"/>
    <property type="match status" value="1"/>
</dbReference>
<comment type="function">
    <text evidence="2 3">Removes the phosphate from trehalose 6-phosphate to produce free trehalose.</text>
</comment>
<comment type="catalytic activity">
    <reaction evidence="3">
        <text>alpha,alpha-trehalose 6-phosphate + H2O = alpha,alpha-trehalose + phosphate</text>
        <dbReference type="Rhea" id="RHEA:23420"/>
        <dbReference type="ChEBI" id="CHEBI:15377"/>
        <dbReference type="ChEBI" id="CHEBI:16551"/>
        <dbReference type="ChEBI" id="CHEBI:43474"/>
        <dbReference type="ChEBI" id="CHEBI:58429"/>
        <dbReference type="EC" id="3.1.3.12"/>
    </reaction>
</comment>
<dbReference type="InterPro" id="IPR023214">
    <property type="entry name" value="HAD_sf"/>
</dbReference>
<dbReference type="InterPro" id="IPR044651">
    <property type="entry name" value="OTSB-like"/>
</dbReference>
<evidence type="ECO:0000313" key="4">
    <source>
        <dbReference type="EMBL" id="QCB29188.1"/>
    </source>
</evidence>
<keyword evidence="3" id="KW-0460">Magnesium</keyword>
<dbReference type="GO" id="GO:0004805">
    <property type="term" value="F:trehalose-phosphatase activity"/>
    <property type="evidence" value="ECO:0007669"/>
    <property type="project" value="UniProtKB-EC"/>
</dbReference>